<name>A0ABN8VA36_STRGL</name>
<protein>
    <recommendedName>
        <fullName evidence="3">2'-5' RNA ligase family protein</fullName>
    </recommendedName>
</protein>
<keyword evidence="2" id="KW-1185">Reference proteome</keyword>
<gene>
    <name evidence="1" type="ORF">SGL43_06732</name>
</gene>
<dbReference type="EMBL" id="CAKXYP010000026">
    <property type="protein sequence ID" value="CAH9419677.1"/>
    <property type="molecule type" value="Genomic_DNA"/>
</dbReference>
<dbReference type="InterPro" id="IPR009097">
    <property type="entry name" value="Cyclic_Pdiesterase"/>
</dbReference>
<sequence length="208" mass="22239">MGLLGVHLWSHGPLGPHAALRTYAAPVHSIELLPDAATDRAVRGVWQSLADEGLPSQSAHRHPTNRPHLTLATAETLPAEARTALAEALAALPLPLHLTGLLRFSGRVDVLAWAVRPDAALLELHETVWRILREPPGGDDRSNPLLSPARWVPHITLGRGRGAVWPGPDGRWLPWAATGPGALPGWWAEARSYDSTSRTTAVIGPGAP</sequence>
<evidence type="ECO:0008006" key="3">
    <source>
        <dbReference type="Google" id="ProtNLM"/>
    </source>
</evidence>
<evidence type="ECO:0000313" key="2">
    <source>
        <dbReference type="Proteomes" id="UP001154015"/>
    </source>
</evidence>
<evidence type="ECO:0000313" key="1">
    <source>
        <dbReference type="EMBL" id="CAH9419677.1"/>
    </source>
</evidence>
<dbReference type="Proteomes" id="UP001154015">
    <property type="component" value="Unassembled WGS sequence"/>
</dbReference>
<organism evidence="1 2">
    <name type="scientific">Streptomyces globisporus</name>
    <dbReference type="NCBI Taxonomy" id="1908"/>
    <lineage>
        <taxon>Bacteria</taxon>
        <taxon>Bacillati</taxon>
        <taxon>Actinomycetota</taxon>
        <taxon>Actinomycetes</taxon>
        <taxon>Kitasatosporales</taxon>
        <taxon>Streptomycetaceae</taxon>
        <taxon>Streptomyces</taxon>
    </lineage>
</organism>
<proteinExistence type="predicted"/>
<comment type="caution">
    <text evidence="1">The sequence shown here is derived from an EMBL/GenBank/DDBJ whole genome shotgun (WGS) entry which is preliminary data.</text>
</comment>
<dbReference type="Gene3D" id="3.90.1140.10">
    <property type="entry name" value="Cyclic phosphodiesterase"/>
    <property type="match status" value="1"/>
</dbReference>
<dbReference type="SUPFAM" id="SSF55144">
    <property type="entry name" value="LigT-like"/>
    <property type="match status" value="1"/>
</dbReference>
<accession>A0ABN8VA36</accession>
<reference evidence="1" key="1">
    <citation type="submission" date="2022-03" db="EMBL/GenBank/DDBJ databases">
        <authorList>
            <person name="Leyn A S."/>
        </authorList>
    </citation>
    <scope>NUCLEOTIDE SEQUENCE</scope>
    <source>
        <strain evidence="1">Streptomyces globisporus 4-3</strain>
    </source>
</reference>
<dbReference type="Pfam" id="PF13563">
    <property type="entry name" value="2_5_RNA_ligase2"/>
    <property type="match status" value="1"/>
</dbReference>